<reference evidence="1" key="1">
    <citation type="submission" date="2020-11" db="EMBL/GenBank/DDBJ databases">
        <authorList>
            <consortium name="DOE Joint Genome Institute"/>
            <person name="Ahrendt S."/>
            <person name="Riley R."/>
            <person name="Andreopoulos W."/>
            <person name="Labutti K."/>
            <person name="Pangilinan J."/>
            <person name="Ruiz-Duenas F.J."/>
            <person name="Barrasa J.M."/>
            <person name="Sanchez-Garcia M."/>
            <person name="Camarero S."/>
            <person name="Miyauchi S."/>
            <person name="Serrano A."/>
            <person name="Linde D."/>
            <person name="Babiker R."/>
            <person name="Drula E."/>
            <person name="Ayuso-Fernandez I."/>
            <person name="Pacheco R."/>
            <person name="Padilla G."/>
            <person name="Ferreira P."/>
            <person name="Barriuso J."/>
            <person name="Kellner H."/>
            <person name="Castanera R."/>
            <person name="Alfaro M."/>
            <person name="Ramirez L."/>
            <person name="Pisabarro A.G."/>
            <person name="Kuo A."/>
            <person name="Tritt A."/>
            <person name="Lipzen A."/>
            <person name="He G."/>
            <person name="Yan M."/>
            <person name="Ng V."/>
            <person name="Cullen D."/>
            <person name="Martin F."/>
            <person name="Rosso M.-N."/>
            <person name="Henrissat B."/>
            <person name="Hibbett D."/>
            <person name="Martinez A.T."/>
            <person name="Grigoriev I.V."/>
        </authorList>
    </citation>
    <scope>NUCLEOTIDE SEQUENCE</scope>
    <source>
        <strain evidence="1">CIRM-BRFM 674</strain>
    </source>
</reference>
<feature type="non-terminal residue" evidence="1">
    <location>
        <position position="1"/>
    </location>
</feature>
<dbReference type="OrthoDB" id="3260945at2759"/>
<keyword evidence="2" id="KW-1185">Reference proteome</keyword>
<organism evidence="1 2">
    <name type="scientific">Pholiota conissans</name>
    <dbReference type="NCBI Taxonomy" id="109636"/>
    <lineage>
        <taxon>Eukaryota</taxon>
        <taxon>Fungi</taxon>
        <taxon>Dikarya</taxon>
        <taxon>Basidiomycota</taxon>
        <taxon>Agaricomycotina</taxon>
        <taxon>Agaricomycetes</taxon>
        <taxon>Agaricomycetidae</taxon>
        <taxon>Agaricales</taxon>
        <taxon>Agaricineae</taxon>
        <taxon>Strophariaceae</taxon>
        <taxon>Pholiota</taxon>
    </lineage>
</organism>
<protein>
    <submittedName>
        <fullName evidence="1">Uncharacterized protein</fullName>
    </submittedName>
</protein>
<feature type="non-terminal residue" evidence="1">
    <location>
        <position position="52"/>
    </location>
</feature>
<comment type="caution">
    <text evidence="1">The sequence shown here is derived from an EMBL/GenBank/DDBJ whole genome shotgun (WGS) entry which is preliminary data.</text>
</comment>
<name>A0A9P5YQN6_9AGAR</name>
<evidence type="ECO:0000313" key="1">
    <source>
        <dbReference type="EMBL" id="KAF9473338.1"/>
    </source>
</evidence>
<sequence>STGWGKMVTFFGPILVLQHLLQYPNPAIHNIPPKPIALIITPLIELGNAHIS</sequence>
<dbReference type="AlphaFoldDB" id="A0A9P5YQN6"/>
<gene>
    <name evidence="1" type="ORF">BDN70DRAFT_775787</name>
</gene>
<dbReference type="EMBL" id="MU155451">
    <property type="protein sequence ID" value="KAF9473338.1"/>
    <property type="molecule type" value="Genomic_DNA"/>
</dbReference>
<proteinExistence type="predicted"/>
<accession>A0A9P5YQN6</accession>
<dbReference type="Proteomes" id="UP000807469">
    <property type="component" value="Unassembled WGS sequence"/>
</dbReference>
<evidence type="ECO:0000313" key="2">
    <source>
        <dbReference type="Proteomes" id="UP000807469"/>
    </source>
</evidence>